<dbReference type="SUPFAM" id="SSF51395">
    <property type="entry name" value="FMN-linked oxidoreductases"/>
    <property type="match status" value="1"/>
</dbReference>
<dbReference type="EMBL" id="AACS02000010">
    <property type="protein sequence ID" value="EAU87267.1"/>
    <property type="molecule type" value="Genomic_DNA"/>
</dbReference>
<name>A8NKT9_COPC7</name>
<dbReference type="InterPro" id="IPR045247">
    <property type="entry name" value="Oye-like"/>
</dbReference>
<dbReference type="OMA" id="LMPFRRA"/>
<dbReference type="CDD" id="cd02933">
    <property type="entry name" value="OYE_like_FMN"/>
    <property type="match status" value="1"/>
</dbReference>
<evidence type="ECO:0000259" key="1">
    <source>
        <dbReference type="Pfam" id="PF00724"/>
    </source>
</evidence>
<dbReference type="KEGG" id="cci:CC1G_10861"/>
<evidence type="ECO:0000313" key="2">
    <source>
        <dbReference type="EMBL" id="EAU87267.1"/>
    </source>
</evidence>
<evidence type="ECO:0000313" key="3">
    <source>
        <dbReference type="Proteomes" id="UP000001861"/>
    </source>
</evidence>
<dbReference type="RefSeq" id="XP_001834543.1">
    <property type="nucleotide sequence ID" value="XM_001834491.1"/>
</dbReference>
<dbReference type="GO" id="GO:0010181">
    <property type="term" value="F:FMN binding"/>
    <property type="evidence" value="ECO:0007669"/>
    <property type="project" value="InterPro"/>
</dbReference>
<dbReference type="VEuPathDB" id="FungiDB:CC1G_10861"/>
<dbReference type="AlphaFoldDB" id="A8NKT9"/>
<dbReference type="OrthoDB" id="276546at2759"/>
<dbReference type="Proteomes" id="UP000001861">
    <property type="component" value="Unassembled WGS sequence"/>
</dbReference>
<feature type="domain" description="NADH:flavin oxidoreductase/NADH oxidase N-terminal" evidence="1">
    <location>
        <begin position="11"/>
        <end position="343"/>
    </location>
</feature>
<dbReference type="InterPro" id="IPR001155">
    <property type="entry name" value="OxRdtase_FMN_N"/>
</dbReference>
<dbReference type="eggNOG" id="KOG0134">
    <property type="taxonomic scope" value="Eukaryota"/>
</dbReference>
<dbReference type="GO" id="GO:0003959">
    <property type="term" value="F:NADPH dehydrogenase activity"/>
    <property type="evidence" value="ECO:0007669"/>
    <property type="project" value="TreeGrafter"/>
</dbReference>
<dbReference type="PANTHER" id="PTHR22893:SF91">
    <property type="entry name" value="NADPH DEHYDROGENASE 2-RELATED"/>
    <property type="match status" value="1"/>
</dbReference>
<dbReference type="FunFam" id="3.20.20.70:FF:000138">
    <property type="entry name" value="NADPH dehydrogenase 1"/>
    <property type="match status" value="1"/>
</dbReference>
<dbReference type="InParanoid" id="A8NKT9"/>
<dbReference type="STRING" id="240176.A8NKT9"/>
<dbReference type="GeneID" id="6011059"/>
<proteinExistence type="predicted"/>
<dbReference type="Gene3D" id="3.20.20.70">
    <property type="entry name" value="Aldolase class I"/>
    <property type="match status" value="1"/>
</dbReference>
<comment type="caution">
    <text evidence="2">The sequence shown here is derived from an EMBL/GenBank/DDBJ whole genome shotgun (WGS) entry which is preliminary data.</text>
</comment>
<sequence length="377" mass="41529">MASALSPKPVLFQPKTVGAVQLKHRVVQAPCTRVRNNKAHVPVIPLMKTYYEQRSRVPGTLLITEATLIADEAGGLPHVPGIWNDEQVEAWKQITDAVHANQSFIFLQLWALGRAAVPADIQGKGFPYVSASPIPLSTNPPEAPRPRELSIQEIQKYVGLFGNAAKRAVADAGFDGVEIHGANGYLVDQFLQDVSNKRTDEYGGSIEARSKFGLEVVDAVAKQVGAERTSIRLSPWSTYQDMRMKDPMPQFVHFVTELAKSHPNLAYIHLTEAAANGTPPSESESNDPLREAWAPRPFISCGGYTREAAIDVAEKKGDLIAFGADFIANPDLPYRLEKNLALNPVDRSTYYVPGSEKGYIDYPFSEEFLKEENLSKL</sequence>
<accession>A8NKT9</accession>
<keyword evidence="3" id="KW-1185">Reference proteome</keyword>
<dbReference type="InterPro" id="IPR013785">
    <property type="entry name" value="Aldolase_TIM"/>
</dbReference>
<reference evidence="2 3" key="1">
    <citation type="journal article" date="2010" name="Proc. Natl. Acad. Sci. U.S.A.">
        <title>Insights into evolution of multicellular fungi from the assembled chromosomes of the mushroom Coprinopsis cinerea (Coprinus cinereus).</title>
        <authorList>
            <person name="Stajich J.E."/>
            <person name="Wilke S.K."/>
            <person name="Ahren D."/>
            <person name="Au C.H."/>
            <person name="Birren B.W."/>
            <person name="Borodovsky M."/>
            <person name="Burns C."/>
            <person name="Canback B."/>
            <person name="Casselton L.A."/>
            <person name="Cheng C.K."/>
            <person name="Deng J."/>
            <person name="Dietrich F.S."/>
            <person name="Fargo D.C."/>
            <person name="Farman M.L."/>
            <person name="Gathman A.C."/>
            <person name="Goldberg J."/>
            <person name="Guigo R."/>
            <person name="Hoegger P.J."/>
            <person name="Hooker J.B."/>
            <person name="Huggins A."/>
            <person name="James T.Y."/>
            <person name="Kamada T."/>
            <person name="Kilaru S."/>
            <person name="Kodira C."/>
            <person name="Kues U."/>
            <person name="Kupfer D."/>
            <person name="Kwan H.S."/>
            <person name="Lomsadze A."/>
            <person name="Li W."/>
            <person name="Lilly W.W."/>
            <person name="Ma L.J."/>
            <person name="Mackey A.J."/>
            <person name="Manning G."/>
            <person name="Martin F."/>
            <person name="Muraguchi H."/>
            <person name="Natvig D.O."/>
            <person name="Palmerini H."/>
            <person name="Ramesh M.A."/>
            <person name="Rehmeyer C.J."/>
            <person name="Roe B.A."/>
            <person name="Shenoy N."/>
            <person name="Stanke M."/>
            <person name="Ter-Hovhannisyan V."/>
            <person name="Tunlid A."/>
            <person name="Velagapudi R."/>
            <person name="Vision T.J."/>
            <person name="Zeng Q."/>
            <person name="Zolan M.E."/>
            <person name="Pukkila P.J."/>
        </authorList>
    </citation>
    <scope>NUCLEOTIDE SEQUENCE [LARGE SCALE GENOMIC DNA]</scope>
    <source>
        <strain evidence="3">Okayama-7 / 130 / ATCC MYA-4618 / FGSC 9003</strain>
    </source>
</reference>
<dbReference type="PANTHER" id="PTHR22893">
    <property type="entry name" value="NADH OXIDOREDUCTASE-RELATED"/>
    <property type="match status" value="1"/>
</dbReference>
<dbReference type="Pfam" id="PF00724">
    <property type="entry name" value="Oxidored_FMN"/>
    <property type="match status" value="1"/>
</dbReference>
<protein>
    <submittedName>
        <fullName evidence="2">NADH:flavin oxidoreductase/NADH oxidase</fullName>
    </submittedName>
</protein>
<gene>
    <name evidence="2" type="ORF">CC1G_10861</name>
</gene>
<dbReference type="FunCoup" id="A8NKT9">
    <property type="interactions" value="247"/>
</dbReference>
<organism evidence="2 3">
    <name type="scientific">Coprinopsis cinerea (strain Okayama-7 / 130 / ATCC MYA-4618 / FGSC 9003)</name>
    <name type="common">Inky cap fungus</name>
    <name type="synonym">Hormographiella aspergillata</name>
    <dbReference type="NCBI Taxonomy" id="240176"/>
    <lineage>
        <taxon>Eukaryota</taxon>
        <taxon>Fungi</taxon>
        <taxon>Dikarya</taxon>
        <taxon>Basidiomycota</taxon>
        <taxon>Agaricomycotina</taxon>
        <taxon>Agaricomycetes</taxon>
        <taxon>Agaricomycetidae</taxon>
        <taxon>Agaricales</taxon>
        <taxon>Agaricineae</taxon>
        <taxon>Psathyrellaceae</taxon>
        <taxon>Coprinopsis</taxon>
    </lineage>
</organism>